<dbReference type="PANTHER" id="PTHR43798">
    <property type="entry name" value="MONOACYLGLYCEROL LIPASE"/>
    <property type="match status" value="1"/>
</dbReference>
<feature type="domain" description="AB hydrolase-1" evidence="3">
    <location>
        <begin position="29"/>
        <end position="276"/>
    </location>
</feature>
<name>A0A918C6S7_9DEIO</name>
<dbReference type="GO" id="GO:0006508">
    <property type="term" value="P:proteolysis"/>
    <property type="evidence" value="ECO:0007669"/>
    <property type="project" value="InterPro"/>
</dbReference>
<reference evidence="4" key="1">
    <citation type="journal article" date="2014" name="Int. J. Syst. Evol. Microbiol.">
        <title>Complete genome sequence of Corynebacterium casei LMG S-19264T (=DSM 44701T), isolated from a smear-ripened cheese.</title>
        <authorList>
            <consortium name="US DOE Joint Genome Institute (JGI-PGF)"/>
            <person name="Walter F."/>
            <person name="Albersmeier A."/>
            <person name="Kalinowski J."/>
            <person name="Ruckert C."/>
        </authorList>
    </citation>
    <scope>NUCLEOTIDE SEQUENCE</scope>
    <source>
        <strain evidence="4">JCM 31311</strain>
    </source>
</reference>
<accession>A0A918C6S7</accession>
<reference evidence="4" key="2">
    <citation type="submission" date="2020-09" db="EMBL/GenBank/DDBJ databases">
        <authorList>
            <person name="Sun Q."/>
            <person name="Ohkuma M."/>
        </authorList>
    </citation>
    <scope>NUCLEOTIDE SEQUENCE</scope>
    <source>
        <strain evidence="4">JCM 31311</strain>
    </source>
</reference>
<comment type="caution">
    <text evidence="4">The sequence shown here is derived from an EMBL/GenBank/DDBJ whole genome shotgun (WGS) entry which is preliminary data.</text>
</comment>
<dbReference type="InterPro" id="IPR002410">
    <property type="entry name" value="Peptidase_S33"/>
</dbReference>
<dbReference type="EMBL" id="BMQL01000009">
    <property type="protein sequence ID" value="GGR07598.1"/>
    <property type="molecule type" value="Genomic_DNA"/>
</dbReference>
<dbReference type="InterPro" id="IPR050266">
    <property type="entry name" value="AB_hydrolase_sf"/>
</dbReference>
<dbReference type="AlphaFoldDB" id="A0A918C6S7"/>
<protein>
    <submittedName>
        <fullName evidence="4">Proline iminopeptidase</fullName>
    </submittedName>
</protein>
<dbReference type="PANTHER" id="PTHR43798:SF33">
    <property type="entry name" value="HYDROLASE, PUTATIVE (AFU_ORTHOLOGUE AFUA_2G14860)-RELATED"/>
    <property type="match status" value="1"/>
</dbReference>
<keyword evidence="2" id="KW-0378">Hydrolase</keyword>
<evidence type="ECO:0000313" key="4">
    <source>
        <dbReference type="EMBL" id="GGR07598.1"/>
    </source>
</evidence>
<dbReference type="PRINTS" id="PR00793">
    <property type="entry name" value="PROAMNOPTASE"/>
</dbReference>
<keyword evidence="5" id="KW-1185">Reference proteome</keyword>
<sequence length="294" mass="32635">MLQDQEALISLGNVRQWVRVAGTVHATVPLVVLHGGPGGNHWVFERTAGRLLEQHRTVVYYEQRGCGRSEAAEDPSADSYHVLIEDVLALIDWLGVPAVDLLGYSFGGGLALEVARVNPQRIRHVVVQAPAFHLADPEIAKSQIAGLTWAARGETADRIRRLDVPDLDRRLDAIWSLVDIETVDRFLFQDTEHARRNRSGWAESGLVNTGDLARALSQQPPPAVADHLPDIQRPVLVVSGRHDRNVPLSFTQQVAEQLPWAKLVVFEHSAHFPDIEETETFVETVLTFLESPMG</sequence>
<proteinExistence type="inferred from homology"/>
<dbReference type="GO" id="GO:0008233">
    <property type="term" value="F:peptidase activity"/>
    <property type="evidence" value="ECO:0007669"/>
    <property type="project" value="InterPro"/>
</dbReference>
<evidence type="ECO:0000256" key="1">
    <source>
        <dbReference type="ARBA" id="ARBA00010088"/>
    </source>
</evidence>
<evidence type="ECO:0000256" key="2">
    <source>
        <dbReference type="ARBA" id="ARBA00022801"/>
    </source>
</evidence>
<dbReference type="RefSeq" id="WP_189089968.1">
    <property type="nucleotide sequence ID" value="NZ_BMQL01000009.1"/>
</dbReference>
<dbReference type="Proteomes" id="UP000603865">
    <property type="component" value="Unassembled WGS sequence"/>
</dbReference>
<organism evidence="4 5">
    <name type="scientific">Deinococcus ruber</name>
    <dbReference type="NCBI Taxonomy" id="1848197"/>
    <lineage>
        <taxon>Bacteria</taxon>
        <taxon>Thermotogati</taxon>
        <taxon>Deinococcota</taxon>
        <taxon>Deinococci</taxon>
        <taxon>Deinococcales</taxon>
        <taxon>Deinococcaceae</taxon>
        <taxon>Deinococcus</taxon>
    </lineage>
</organism>
<gene>
    <name evidence="4" type="ORF">GCM10008957_20360</name>
</gene>
<evidence type="ECO:0000259" key="3">
    <source>
        <dbReference type="Pfam" id="PF00561"/>
    </source>
</evidence>
<comment type="similarity">
    <text evidence="1">Belongs to the peptidase S33 family.</text>
</comment>
<dbReference type="GO" id="GO:0016020">
    <property type="term" value="C:membrane"/>
    <property type="evidence" value="ECO:0007669"/>
    <property type="project" value="TreeGrafter"/>
</dbReference>
<dbReference type="Pfam" id="PF00561">
    <property type="entry name" value="Abhydrolase_1"/>
    <property type="match status" value="1"/>
</dbReference>
<dbReference type="InterPro" id="IPR000073">
    <property type="entry name" value="AB_hydrolase_1"/>
</dbReference>
<evidence type="ECO:0000313" key="5">
    <source>
        <dbReference type="Proteomes" id="UP000603865"/>
    </source>
</evidence>
<dbReference type="Gene3D" id="3.40.50.1820">
    <property type="entry name" value="alpha/beta hydrolase"/>
    <property type="match status" value="1"/>
</dbReference>
<dbReference type="InterPro" id="IPR029058">
    <property type="entry name" value="AB_hydrolase_fold"/>
</dbReference>
<dbReference type="SUPFAM" id="SSF53474">
    <property type="entry name" value="alpha/beta-Hydrolases"/>
    <property type="match status" value="1"/>
</dbReference>